<keyword evidence="3" id="KW-1185">Reference proteome</keyword>
<keyword evidence="1" id="KW-0472">Membrane</keyword>
<organism evidence="2 3">
    <name type="scientific">Natrialba chahannaoensis JCM 10990</name>
    <dbReference type="NCBI Taxonomy" id="1227492"/>
    <lineage>
        <taxon>Archaea</taxon>
        <taxon>Methanobacteriati</taxon>
        <taxon>Methanobacteriota</taxon>
        <taxon>Stenosarchaea group</taxon>
        <taxon>Halobacteria</taxon>
        <taxon>Halobacteriales</taxon>
        <taxon>Natrialbaceae</taxon>
        <taxon>Natrialba</taxon>
    </lineage>
</organism>
<dbReference type="Proteomes" id="UP000011693">
    <property type="component" value="Unassembled WGS sequence"/>
</dbReference>
<dbReference type="EMBL" id="AOIN01000078">
    <property type="protein sequence ID" value="ELY96938.1"/>
    <property type="molecule type" value="Genomic_DNA"/>
</dbReference>
<protein>
    <submittedName>
        <fullName evidence="2">Uncharacterized protein</fullName>
    </submittedName>
</protein>
<keyword evidence="1" id="KW-1133">Transmembrane helix</keyword>
<keyword evidence="1" id="KW-0812">Transmembrane</keyword>
<accession>M0AHU0</accession>
<feature type="transmembrane region" description="Helical" evidence="1">
    <location>
        <begin position="49"/>
        <end position="70"/>
    </location>
</feature>
<reference evidence="2 3" key="1">
    <citation type="journal article" date="2014" name="PLoS Genet.">
        <title>Phylogenetically driven sequencing of extremely halophilic archaea reveals strategies for static and dynamic osmo-response.</title>
        <authorList>
            <person name="Becker E.A."/>
            <person name="Seitzer P.M."/>
            <person name="Tritt A."/>
            <person name="Larsen D."/>
            <person name="Krusor M."/>
            <person name="Yao A.I."/>
            <person name="Wu D."/>
            <person name="Madern D."/>
            <person name="Eisen J.A."/>
            <person name="Darling A.E."/>
            <person name="Facciotti M.T."/>
        </authorList>
    </citation>
    <scope>NUCLEOTIDE SEQUENCE [LARGE SCALE GENOMIC DNA]</scope>
    <source>
        <strain evidence="2 3">JCM 10990</strain>
    </source>
</reference>
<sequence length="87" mass="9506">MKVQIQCPSRTRIRIQEVTCMVEAISASGWVQTLQLPLLSGVKASKVEASGNTTSLLKGVLLAVLLVIVANRSNMIKMRRCDGRKPL</sequence>
<gene>
    <name evidence="2" type="ORF">C482_14244</name>
</gene>
<evidence type="ECO:0000313" key="3">
    <source>
        <dbReference type="Proteomes" id="UP000011693"/>
    </source>
</evidence>
<evidence type="ECO:0000256" key="1">
    <source>
        <dbReference type="SAM" id="Phobius"/>
    </source>
</evidence>
<name>M0AHU0_9EURY</name>
<comment type="caution">
    <text evidence="2">The sequence shown here is derived from an EMBL/GenBank/DDBJ whole genome shotgun (WGS) entry which is preliminary data.</text>
</comment>
<evidence type="ECO:0000313" key="2">
    <source>
        <dbReference type="EMBL" id="ELY96938.1"/>
    </source>
</evidence>
<dbReference type="AlphaFoldDB" id="M0AHU0"/>
<proteinExistence type="predicted"/>